<feature type="compositionally biased region" description="Basic and acidic residues" evidence="1">
    <location>
        <begin position="184"/>
        <end position="194"/>
    </location>
</feature>
<feature type="compositionally biased region" description="Basic and acidic residues" evidence="1">
    <location>
        <begin position="63"/>
        <end position="86"/>
    </location>
</feature>
<feature type="region of interest" description="Disordered" evidence="1">
    <location>
        <begin position="63"/>
        <end position="139"/>
    </location>
</feature>
<dbReference type="Gene3D" id="1.20.120.1490">
    <property type="match status" value="1"/>
</dbReference>
<feature type="compositionally biased region" description="Basic and acidic residues" evidence="1">
    <location>
        <begin position="99"/>
        <end position="119"/>
    </location>
</feature>
<evidence type="ECO:0008006" key="5">
    <source>
        <dbReference type="Google" id="ProtNLM"/>
    </source>
</evidence>
<organism evidence="3 4">
    <name type="scientific">Dysgonomonas macrotermitis</name>
    <dbReference type="NCBI Taxonomy" id="1346286"/>
    <lineage>
        <taxon>Bacteria</taxon>
        <taxon>Pseudomonadati</taxon>
        <taxon>Bacteroidota</taxon>
        <taxon>Bacteroidia</taxon>
        <taxon>Bacteroidales</taxon>
        <taxon>Dysgonomonadaceae</taxon>
        <taxon>Dysgonomonas</taxon>
    </lineage>
</organism>
<keyword evidence="2" id="KW-0732">Signal</keyword>
<evidence type="ECO:0000256" key="2">
    <source>
        <dbReference type="SAM" id="SignalP"/>
    </source>
</evidence>
<feature type="compositionally biased region" description="Polar residues" evidence="1">
    <location>
        <begin position="130"/>
        <end position="139"/>
    </location>
</feature>
<reference evidence="4" key="1">
    <citation type="submission" date="2016-11" db="EMBL/GenBank/DDBJ databases">
        <authorList>
            <person name="Varghese N."/>
            <person name="Submissions S."/>
        </authorList>
    </citation>
    <scope>NUCLEOTIDE SEQUENCE [LARGE SCALE GENOMIC DNA]</scope>
    <source>
        <strain evidence="4">DSM 27370</strain>
    </source>
</reference>
<evidence type="ECO:0000256" key="1">
    <source>
        <dbReference type="SAM" id="MobiDB-lite"/>
    </source>
</evidence>
<dbReference type="EMBL" id="FQUC01000011">
    <property type="protein sequence ID" value="SHF86694.1"/>
    <property type="molecule type" value="Genomic_DNA"/>
</dbReference>
<dbReference type="Proteomes" id="UP000184480">
    <property type="component" value="Unassembled WGS sequence"/>
</dbReference>
<accession>A0A1M5F552</accession>
<dbReference type="STRING" id="1346286.SAMN05444362_11157"/>
<sequence length="216" mass="25196">MKKIFIALTLFATVSFGAFAGPRKGRMNPDFNRVPMKELNLTEEQKAKVESVNKDFRAKAEALRNDSSLTKEKRSEQRRELAKNRQTELQALLTPEQQSKMKELKEKRMQRNDRNDRASKQRNQRRMSQKQRNPMQKLNLSAEQQEKIQAINKDYRTKQDALNKSKFDDIKSVLTPEQQLMLDASKKQSMDKKHFSSRGKGGKRSPQQAPNEKETK</sequence>
<dbReference type="RefSeq" id="WP_062179039.1">
    <property type="nucleotide sequence ID" value="NZ_BBXL01000006.1"/>
</dbReference>
<feature type="chain" id="PRO_5009910056" description="LTXXQ motif family protein" evidence="2">
    <location>
        <begin position="21"/>
        <end position="216"/>
    </location>
</feature>
<evidence type="ECO:0000313" key="4">
    <source>
        <dbReference type="Proteomes" id="UP000184480"/>
    </source>
</evidence>
<protein>
    <recommendedName>
        <fullName evidence="5">LTXXQ motif family protein</fullName>
    </recommendedName>
</protein>
<dbReference type="OrthoDB" id="997193at2"/>
<proteinExistence type="predicted"/>
<evidence type="ECO:0000313" key="3">
    <source>
        <dbReference type="EMBL" id="SHF86694.1"/>
    </source>
</evidence>
<name>A0A1M5F552_9BACT</name>
<feature type="compositionally biased region" description="Basic residues" evidence="1">
    <location>
        <begin position="120"/>
        <end position="129"/>
    </location>
</feature>
<feature type="region of interest" description="Disordered" evidence="1">
    <location>
        <begin position="163"/>
        <end position="216"/>
    </location>
</feature>
<keyword evidence="4" id="KW-1185">Reference proteome</keyword>
<dbReference type="AlphaFoldDB" id="A0A1M5F552"/>
<gene>
    <name evidence="3" type="ORF">SAMN05444362_11157</name>
</gene>
<feature type="signal peptide" evidence="2">
    <location>
        <begin position="1"/>
        <end position="20"/>
    </location>
</feature>